<evidence type="ECO:0000259" key="5">
    <source>
        <dbReference type="PROSITE" id="PS50968"/>
    </source>
</evidence>
<sequence>MDIRKIKKLIELVQESGIAELEIKEGEESVRICRQSPASPFPNQPIYVPAGVQEATGEVSTNLAASSTSTASQLISSQSASLSSTSNIADEFDEANTVISPMVGTFYLSPSPKAEPLCQVGQVVEQGAPVCIIEAMKMMNQIEAPRSGVIKAILVESGEAVEFDQALIIIEDE</sequence>
<dbReference type="RefSeq" id="WP_126521474.1">
    <property type="nucleotide sequence ID" value="NZ_RXNU01000010.1"/>
</dbReference>
<evidence type="ECO:0000256" key="4">
    <source>
        <dbReference type="RuleBase" id="RU364072"/>
    </source>
</evidence>
<dbReference type="GO" id="GO:0003989">
    <property type="term" value="F:acetyl-CoA carboxylase activity"/>
    <property type="evidence" value="ECO:0007669"/>
    <property type="project" value="InterPro"/>
</dbReference>
<dbReference type="InterPro" id="IPR000089">
    <property type="entry name" value="Biotin_lipoyl"/>
</dbReference>
<protein>
    <recommendedName>
        <fullName evidence="2 4">Biotin carboxyl carrier protein of acetyl-CoA carboxylase</fullName>
    </recommendedName>
</protein>
<evidence type="ECO:0000313" key="6">
    <source>
        <dbReference type="EMBL" id="RTR37777.1"/>
    </source>
</evidence>
<keyword evidence="7" id="KW-1185">Reference proteome</keyword>
<keyword evidence="4" id="KW-0275">Fatty acid biosynthesis</keyword>
<dbReference type="PROSITE" id="PS50968">
    <property type="entry name" value="BIOTINYL_LIPOYL"/>
    <property type="match status" value="1"/>
</dbReference>
<dbReference type="PANTHER" id="PTHR45266:SF3">
    <property type="entry name" value="OXALOACETATE DECARBOXYLASE ALPHA CHAIN"/>
    <property type="match status" value="1"/>
</dbReference>
<dbReference type="OrthoDB" id="9811735at2"/>
<keyword evidence="4" id="KW-0444">Lipid biosynthesis</keyword>
<comment type="pathway">
    <text evidence="4">Lipid metabolism; fatty acid biosynthesis.</text>
</comment>
<dbReference type="CDD" id="cd06850">
    <property type="entry name" value="biotinyl_domain"/>
    <property type="match status" value="1"/>
</dbReference>
<keyword evidence="6" id="KW-0436">Ligase</keyword>
<dbReference type="Proteomes" id="UP000267448">
    <property type="component" value="Unassembled WGS sequence"/>
</dbReference>
<dbReference type="Pfam" id="PF00364">
    <property type="entry name" value="Biotin_lipoyl"/>
    <property type="match status" value="1"/>
</dbReference>
<name>A0A3S0KZD5_9GAMM</name>
<organism evidence="6 7">
    <name type="scientific">Shewanella canadensis</name>
    <dbReference type="NCBI Taxonomy" id="271096"/>
    <lineage>
        <taxon>Bacteria</taxon>
        <taxon>Pseudomonadati</taxon>
        <taxon>Pseudomonadota</taxon>
        <taxon>Gammaproteobacteria</taxon>
        <taxon>Alteromonadales</taxon>
        <taxon>Shewanellaceae</taxon>
        <taxon>Shewanella</taxon>
    </lineage>
</organism>
<dbReference type="EMBL" id="RXNU01000010">
    <property type="protein sequence ID" value="RTR37777.1"/>
    <property type="molecule type" value="Genomic_DNA"/>
</dbReference>
<evidence type="ECO:0000256" key="2">
    <source>
        <dbReference type="ARBA" id="ARBA00017562"/>
    </source>
</evidence>
<comment type="caution">
    <text evidence="6">The sequence shown here is derived from an EMBL/GenBank/DDBJ whole genome shotgun (WGS) entry which is preliminary data.</text>
</comment>
<dbReference type="GO" id="GO:0006633">
    <property type="term" value="P:fatty acid biosynthetic process"/>
    <property type="evidence" value="ECO:0007669"/>
    <property type="project" value="UniProtKB-UniPathway"/>
</dbReference>
<dbReference type="NCBIfam" id="TIGR00531">
    <property type="entry name" value="BCCP"/>
    <property type="match status" value="1"/>
</dbReference>
<feature type="domain" description="Lipoyl-binding" evidence="5">
    <location>
        <begin position="95"/>
        <end position="171"/>
    </location>
</feature>
<dbReference type="InterPro" id="IPR050709">
    <property type="entry name" value="Biotin_Carboxyl_Carrier/Decarb"/>
</dbReference>
<evidence type="ECO:0000313" key="7">
    <source>
        <dbReference type="Proteomes" id="UP000267448"/>
    </source>
</evidence>
<gene>
    <name evidence="6" type="ORF">EKG38_17310</name>
</gene>
<dbReference type="UniPathway" id="UPA00094"/>
<evidence type="ECO:0000256" key="1">
    <source>
        <dbReference type="ARBA" id="ARBA00003761"/>
    </source>
</evidence>
<keyword evidence="3 4" id="KW-0092">Biotin</keyword>
<dbReference type="GO" id="GO:0009317">
    <property type="term" value="C:acetyl-CoA carboxylase complex"/>
    <property type="evidence" value="ECO:0007669"/>
    <property type="project" value="InterPro"/>
</dbReference>
<evidence type="ECO:0000256" key="3">
    <source>
        <dbReference type="ARBA" id="ARBA00023267"/>
    </source>
</evidence>
<keyword evidence="4" id="KW-0443">Lipid metabolism</keyword>
<dbReference type="Gene3D" id="2.40.50.100">
    <property type="match status" value="1"/>
</dbReference>
<dbReference type="InterPro" id="IPR011053">
    <property type="entry name" value="Single_hybrid_motif"/>
</dbReference>
<comment type="function">
    <text evidence="1 4">This protein is a component of the acetyl coenzyme A carboxylase complex; first, biotin carboxylase catalyzes the carboxylation of the carrier protein and then the transcarboxylase transfers the carboxyl group to form malonyl-CoA.</text>
</comment>
<accession>A0A3S0KZD5</accession>
<dbReference type="SUPFAM" id="SSF51230">
    <property type="entry name" value="Single hybrid motif"/>
    <property type="match status" value="1"/>
</dbReference>
<reference evidence="6 7" key="1">
    <citation type="submission" date="2018-12" db="EMBL/GenBank/DDBJ databases">
        <authorList>
            <person name="Yu L."/>
        </authorList>
    </citation>
    <scope>NUCLEOTIDE SEQUENCE [LARGE SCALE GENOMIC DNA]</scope>
    <source>
        <strain evidence="6 7">HAW-EB2</strain>
    </source>
</reference>
<dbReference type="AlphaFoldDB" id="A0A3S0KZD5"/>
<dbReference type="PANTHER" id="PTHR45266">
    <property type="entry name" value="OXALOACETATE DECARBOXYLASE ALPHA CHAIN"/>
    <property type="match status" value="1"/>
</dbReference>
<dbReference type="InterPro" id="IPR001249">
    <property type="entry name" value="AcCoA_biotinCC"/>
</dbReference>
<dbReference type="FunFam" id="2.40.50.100:FF:000003">
    <property type="entry name" value="Acetyl-CoA carboxylase biotin carboxyl carrier protein"/>
    <property type="match status" value="1"/>
</dbReference>
<dbReference type="PRINTS" id="PR01071">
    <property type="entry name" value="ACOABIOTINCC"/>
</dbReference>
<proteinExistence type="predicted"/>
<keyword evidence="4" id="KW-0276">Fatty acid metabolism</keyword>